<dbReference type="EMBL" id="CAKMRJ010005412">
    <property type="protein sequence ID" value="CAH1442304.1"/>
    <property type="molecule type" value="Genomic_DNA"/>
</dbReference>
<evidence type="ECO:0000256" key="1">
    <source>
        <dbReference type="SAM" id="MobiDB-lite"/>
    </source>
</evidence>
<proteinExistence type="predicted"/>
<dbReference type="Proteomes" id="UP001157418">
    <property type="component" value="Unassembled WGS sequence"/>
</dbReference>
<organism evidence="2 3">
    <name type="scientific">Lactuca virosa</name>
    <dbReference type="NCBI Taxonomy" id="75947"/>
    <lineage>
        <taxon>Eukaryota</taxon>
        <taxon>Viridiplantae</taxon>
        <taxon>Streptophyta</taxon>
        <taxon>Embryophyta</taxon>
        <taxon>Tracheophyta</taxon>
        <taxon>Spermatophyta</taxon>
        <taxon>Magnoliopsida</taxon>
        <taxon>eudicotyledons</taxon>
        <taxon>Gunneridae</taxon>
        <taxon>Pentapetalae</taxon>
        <taxon>asterids</taxon>
        <taxon>campanulids</taxon>
        <taxon>Asterales</taxon>
        <taxon>Asteraceae</taxon>
        <taxon>Cichorioideae</taxon>
        <taxon>Cichorieae</taxon>
        <taxon>Lactucinae</taxon>
        <taxon>Lactuca</taxon>
    </lineage>
</organism>
<gene>
    <name evidence="2" type="ORF">LVIROSA_LOCUS28300</name>
</gene>
<evidence type="ECO:0000313" key="3">
    <source>
        <dbReference type="Proteomes" id="UP001157418"/>
    </source>
</evidence>
<reference evidence="2 3" key="1">
    <citation type="submission" date="2022-01" db="EMBL/GenBank/DDBJ databases">
        <authorList>
            <person name="Xiong W."/>
            <person name="Schranz E."/>
        </authorList>
    </citation>
    <scope>NUCLEOTIDE SEQUENCE [LARGE SCALE GENOMIC DNA]</scope>
</reference>
<sequence length="128" mass="13781">MFSAPKSAPLTTTTPLIDTNRVIQQRIDVTQSYITKEGDEKEKPSEEQFSNFRVKLVDLTIVTRSYFENLVRALQSGLSEVGKSGSGSDQGAAGGSKGRTRGNGGADGSKRMKITMRVGESSSGDYDL</sequence>
<dbReference type="AlphaFoldDB" id="A0AAU9NWK0"/>
<feature type="compositionally biased region" description="Low complexity" evidence="1">
    <location>
        <begin position="82"/>
        <end position="91"/>
    </location>
</feature>
<accession>A0AAU9NWK0</accession>
<evidence type="ECO:0000313" key="2">
    <source>
        <dbReference type="EMBL" id="CAH1442304.1"/>
    </source>
</evidence>
<name>A0AAU9NWK0_9ASTR</name>
<comment type="caution">
    <text evidence="2">The sequence shown here is derived from an EMBL/GenBank/DDBJ whole genome shotgun (WGS) entry which is preliminary data.</text>
</comment>
<protein>
    <submittedName>
        <fullName evidence="2">Uncharacterized protein</fullName>
    </submittedName>
</protein>
<feature type="compositionally biased region" description="Gly residues" evidence="1">
    <location>
        <begin position="92"/>
        <end position="107"/>
    </location>
</feature>
<feature type="region of interest" description="Disordered" evidence="1">
    <location>
        <begin position="78"/>
        <end position="128"/>
    </location>
</feature>
<keyword evidence="3" id="KW-1185">Reference proteome</keyword>